<protein>
    <submittedName>
        <fullName evidence="11">Putative sodium bicarbonate transporter-like protein 11 isoform X3</fullName>
    </submittedName>
</protein>
<name>A0A2G8L1M2_STIJA</name>
<dbReference type="GO" id="GO:0050801">
    <property type="term" value="P:monoatomic ion homeostasis"/>
    <property type="evidence" value="ECO:0007669"/>
    <property type="project" value="TreeGrafter"/>
</dbReference>
<comment type="similarity">
    <text evidence="2">Belongs to the anion exchanger (TC 2.A.31) family.</text>
</comment>
<keyword evidence="5 9" id="KW-0812">Transmembrane</keyword>
<keyword evidence="7" id="KW-0406">Ion transport</keyword>
<evidence type="ECO:0000256" key="6">
    <source>
        <dbReference type="ARBA" id="ARBA00022989"/>
    </source>
</evidence>
<evidence type="ECO:0000256" key="5">
    <source>
        <dbReference type="ARBA" id="ARBA00022692"/>
    </source>
</evidence>
<dbReference type="STRING" id="307972.A0A2G8L1M2"/>
<sequence>MKTTSMSLIKIQFPRCVIRSKACEEQTSSCHWPMPHRQRRCCHPCGRFVGRNDSQDRAHGGSLSSCFHTRTKGCDVHVLAKTIQGTSTSEGGGFDYDQSWVCALCSLPSLQKRYVGIARLRSPANLGRTSQEVRFVILVLAPFREKSTKNALETARTFATLLADMDCRQMLLEVKTEEEFKRTLTEHAKELAIQQSHPSRIRGNSRPSVTNAMDMFASFGHNWFPGRGLYLDLRRRLPNYISDFTDGIMGTKSIHKLISTTLFLYFACLLPSIAFGVLNAKNTGGSIGSAFCSCHSVNVNVMSMSV</sequence>
<proteinExistence type="inferred from homology"/>
<keyword evidence="12" id="KW-1185">Reference proteome</keyword>
<evidence type="ECO:0000256" key="1">
    <source>
        <dbReference type="ARBA" id="ARBA00004651"/>
    </source>
</evidence>
<evidence type="ECO:0000256" key="7">
    <source>
        <dbReference type="ARBA" id="ARBA00023065"/>
    </source>
</evidence>
<comment type="caution">
    <text evidence="11">The sequence shown here is derived from an EMBL/GenBank/DDBJ whole genome shotgun (WGS) entry which is preliminary data.</text>
</comment>
<keyword evidence="8 9" id="KW-0472">Membrane</keyword>
<evidence type="ECO:0000256" key="8">
    <source>
        <dbReference type="ARBA" id="ARBA00023136"/>
    </source>
</evidence>
<evidence type="ECO:0000313" key="12">
    <source>
        <dbReference type="Proteomes" id="UP000230750"/>
    </source>
</evidence>
<comment type="subcellular location">
    <subcellularLocation>
        <location evidence="1">Cell membrane</location>
        <topology evidence="1">Multi-pass membrane protein</topology>
    </subcellularLocation>
</comment>
<dbReference type="FunFam" id="1.10.287.570:FF:000002">
    <property type="entry name" value="Solute carrier family 4 member 11"/>
    <property type="match status" value="1"/>
</dbReference>
<dbReference type="FunFam" id="3.40.930.10:FF:000018">
    <property type="entry name" value="Sodium bicarbonate transporter protein 11"/>
    <property type="match status" value="1"/>
</dbReference>
<dbReference type="Gene3D" id="3.40.930.10">
    <property type="entry name" value="Mannitol-specific EII, Chain A"/>
    <property type="match status" value="1"/>
</dbReference>
<dbReference type="GO" id="GO:0006820">
    <property type="term" value="P:monoatomic anion transport"/>
    <property type="evidence" value="ECO:0007669"/>
    <property type="project" value="InterPro"/>
</dbReference>
<evidence type="ECO:0000256" key="2">
    <source>
        <dbReference type="ARBA" id="ARBA00010993"/>
    </source>
</evidence>
<organism evidence="11 12">
    <name type="scientific">Stichopus japonicus</name>
    <name type="common">Sea cucumber</name>
    <dbReference type="NCBI Taxonomy" id="307972"/>
    <lineage>
        <taxon>Eukaryota</taxon>
        <taxon>Metazoa</taxon>
        <taxon>Echinodermata</taxon>
        <taxon>Eleutherozoa</taxon>
        <taxon>Echinozoa</taxon>
        <taxon>Holothuroidea</taxon>
        <taxon>Aspidochirotacea</taxon>
        <taxon>Aspidochirotida</taxon>
        <taxon>Stichopodidae</taxon>
        <taxon>Apostichopus</taxon>
    </lineage>
</organism>
<dbReference type="Gene3D" id="1.10.287.570">
    <property type="entry name" value="Helical hairpin bin"/>
    <property type="match status" value="1"/>
</dbReference>
<dbReference type="Pfam" id="PF00955">
    <property type="entry name" value="HCO3_cotransp"/>
    <property type="match status" value="1"/>
</dbReference>
<gene>
    <name evidence="11" type="ORF">BSL78_08984</name>
</gene>
<feature type="domain" description="Bicarbonate transporter-like transmembrane" evidence="10">
    <location>
        <begin position="227"/>
        <end position="289"/>
    </location>
</feature>
<evidence type="ECO:0000256" key="9">
    <source>
        <dbReference type="SAM" id="Phobius"/>
    </source>
</evidence>
<dbReference type="GO" id="GO:0016323">
    <property type="term" value="C:basolateral plasma membrane"/>
    <property type="evidence" value="ECO:0007669"/>
    <property type="project" value="TreeGrafter"/>
</dbReference>
<reference evidence="11 12" key="1">
    <citation type="journal article" date="2017" name="PLoS Biol.">
        <title>The sea cucumber genome provides insights into morphological evolution and visceral regeneration.</title>
        <authorList>
            <person name="Zhang X."/>
            <person name="Sun L."/>
            <person name="Yuan J."/>
            <person name="Sun Y."/>
            <person name="Gao Y."/>
            <person name="Zhang L."/>
            <person name="Li S."/>
            <person name="Dai H."/>
            <person name="Hamel J.F."/>
            <person name="Liu C."/>
            <person name="Yu Y."/>
            <person name="Liu S."/>
            <person name="Lin W."/>
            <person name="Guo K."/>
            <person name="Jin S."/>
            <person name="Xu P."/>
            <person name="Storey K.B."/>
            <person name="Huan P."/>
            <person name="Zhang T."/>
            <person name="Zhou Y."/>
            <person name="Zhang J."/>
            <person name="Lin C."/>
            <person name="Li X."/>
            <person name="Xing L."/>
            <person name="Huo D."/>
            <person name="Sun M."/>
            <person name="Wang L."/>
            <person name="Mercier A."/>
            <person name="Li F."/>
            <person name="Yang H."/>
            <person name="Xiang J."/>
        </authorList>
    </citation>
    <scope>NUCLEOTIDE SEQUENCE [LARGE SCALE GENOMIC DNA]</scope>
    <source>
        <strain evidence="11">Shaxun</strain>
        <tissue evidence="11">Muscle</tissue>
    </source>
</reference>
<dbReference type="PANTHER" id="PTHR11453">
    <property type="entry name" value="ANION EXCHANGE PROTEIN"/>
    <property type="match status" value="1"/>
</dbReference>
<dbReference type="OrthoDB" id="1735926at2759"/>
<accession>A0A2G8L1M2</accession>
<dbReference type="InterPro" id="IPR011531">
    <property type="entry name" value="HCO3_transpt-like_TM_dom"/>
</dbReference>
<keyword evidence="3" id="KW-0813">Transport</keyword>
<dbReference type="AlphaFoldDB" id="A0A2G8L1M2"/>
<keyword evidence="4" id="KW-1003">Cell membrane</keyword>
<feature type="transmembrane region" description="Helical" evidence="9">
    <location>
        <begin position="257"/>
        <end position="278"/>
    </location>
</feature>
<dbReference type="Proteomes" id="UP000230750">
    <property type="component" value="Unassembled WGS sequence"/>
</dbReference>
<dbReference type="PANTHER" id="PTHR11453:SF127">
    <property type="entry name" value="SOLUTE CARRIER FAMILY 4 MEMBER 11"/>
    <property type="match status" value="1"/>
</dbReference>
<evidence type="ECO:0000256" key="3">
    <source>
        <dbReference type="ARBA" id="ARBA00022448"/>
    </source>
</evidence>
<dbReference type="InterPro" id="IPR016152">
    <property type="entry name" value="PTrfase/Anion_transptr"/>
</dbReference>
<dbReference type="EMBL" id="MRZV01000263">
    <property type="protein sequence ID" value="PIK54105.1"/>
    <property type="molecule type" value="Genomic_DNA"/>
</dbReference>
<evidence type="ECO:0000259" key="10">
    <source>
        <dbReference type="Pfam" id="PF00955"/>
    </source>
</evidence>
<keyword evidence="6 9" id="KW-1133">Transmembrane helix</keyword>
<dbReference type="InterPro" id="IPR003020">
    <property type="entry name" value="HCO3_transpt_euk"/>
</dbReference>
<dbReference type="SUPFAM" id="SSF55804">
    <property type="entry name" value="Phoshotransferase/anion transport protein"/>
    <property type="match status" value="1"/>
</dbReference>
<evidence type="ECO:0000313" key="11">
    <source>
        <dbReference type="EMBL" id="PIK54105.1"/>
    </source>
</evidence>
<evidence type="ECO:0000256" key="4">
    <source>
        <dbReference type="ARBA" id="ARBA00022475"/>
    </source>
</evidence>
<dbReference type="GO" id="GO:0005452">
    <property type="term" value="F:solute:inorganic anion antiporter activity"/>
    <property type="evidence" value="ECO:0007669"/>
    <property type="project" value="InterPro"/>
</dbReference>